<comment type="catalytic activity">
    <reaction evidence="12">
        <text>a ubiquinone + NADH + 5 H(+)(in) = a ubiquinol + NAD(+) + 4 H(+)(out)</text>
        <dbReference type="Rhea" id="RHEA:29091"/>
        <dbReference type="Rhea" id="RHEA-COMP:9565"/>
        <dbReference type="Rhea" id="RHEA-COMP:9566"/>
        <dbReference type="ChEBI" id="CHEBI:15378"/>
        <dbReference type="ChEBI" id="CHEBI:16389"/>
        <dbReference type="ChEBI" id="CHEBI:17976"/>
        <dbReference type="ChEBI" id="CHEBI:57540"/>
        <dbReference type="ChEBI" id="CHEBI:57945"/>
        <dbReference type="EC" id="7.1.1.2"/>
    </reaction>
</comment>
<dbReference type="PANTHER" id="PTHR10884">
    <property type="entry name" value="NADH DEHYDROGENASE UBIQUINONE IRON-SULFUR PROTEIN 3"/>
    <property type="match status" value="1"/>
</dbReference>
<feature type="domain" description="NADH:ubiquinone oxidoreductase 30kDa subunit" evidence="14">
    <location>
        <begin position="80"/>
        <end position="192"/>
    </location>
</feature>
<dbReference type="SUPFAM" id="SSF143243">
    <property type="entry name" value="Nqo5-like"/>
    <property type="match status" value="1"/>
</dbReference>
<dbReference type="AlphaFoldDB" id="A0A8C4PVN8"/>
<dbReference type="GeneTree" id="ENSGT00390000017480"/>
<keyword evidence="4 13" id="KW-0813">Transport</keyword>
<dbReference type="GO" id="GO:0016651">
    <property type="term" value="F:oxidoreductase activity, acting on NAD(P)H"/>
    <property type="evidence" value="ECO:0007669"/>
    <property type="project" value="InterPro"/>
</dbReference>
<protein>
    <recommendedName>
        <fullName evidence="3">NADH dehydrogenase [ubiquinone] iron-sulfur protein 3, mitochondrial</fullName>
    </recommendedName>
    <alternativeName>
        <fullName evidence="10">Complex I-30kD</fullName>
    </alternativeName>
    <alternativeName>
        <fullName evidence="9">NADH-ubiquinone oxidoreductase 30 kDa subunit</fullName>
    </alternativeName>
</protein>
<evidence type="ECO:0000256" key="5">
    <source>
        <dbReference type="ARBA" id="ARBA00022967"/>
    </source>
</evidence>
<evidence type="ECO:0000256" key="9">
    <source>
        <dbReference type="ARBA" id="ARBA00031525"/>
    </source>
</evidence>
<dbReference type="Pfam" id="PF00329">
    <property type="entry name" value="Complex1_30kDa"/>
    <property type="match status" value="1"/>
</dbReference>
<evidence type="ECO:0000256" key="10">
    <source>
        <dbReference type="ARBA" id="ARBA00033303"/>
    </source>
</evidence>
<evidence type="ECO:0000256" key="11">
    <source>
        <dbReference type="ARBA" id="ARBA00047132"/>
    </source>
</evidence>
<dbReference type="Ensembl" id="ENSEAST00005036558.2">
    <property type="protein sequence ID" value="ENSEASP00005033533.2"/>
    <property type="gene ID" value="ENSEASG00005022969.2"/>
</dbReference>
<dbReference type="InterPro" id="IPR001268">
    <property type="entry name" value="NADH_UbQ_OxRdtase_30kDa_su"/>
</dbReference>
<evidence type="ECO:0000313" key="15">
    <source>
        <dbReference type="Ensembl" id="ENSEASP00005033533.2"/>
    </source>
</evidence>
<organism evidence="15 16">
    <name type="scientific">Equus asinus</name>
    <name type="common">Donkey</name>
    <name type="synonym">Equus africanus asinus</name>
    <dbReference type="NCBI Taxonomy" id="9793"/>
    <lineage>
        <taxon>Eukaryota</taxon>
        <taxon>Metazoa</taxon>
        <taxon>Chordata</taxon>
        <taxon>Craniata</taxon>
        <taxon>Vertebrata</taxon>
        <taxon>Euteleostomi</taxon>
        <taxon>Mammalia</taxon>
        <taxon>Eutheria</taxon>
        <taxon>Laurasiatheria</taxon>
        <taxon>Perissodactyla</taxon>
        <taxon>Equidae</taxon>
        <taxon>Equus</taxon>
    </lineage>
</organism>
<dbReference type="InterPro" id="IPR037232">
    <property type="entry name" value="NADH_quin_OxRdtase_su_C/D-like"/>
</dbReference>
<evidence type="ECO:0000256" key="3">
    <source>
        <dbReference type="ARBA" id="ARBA00020084"/>
    </source>
</evidence>
<dbReference type="FunFam" id="3.30.460.80:FF:000002">
    <property type="entry name" value="NADH dehydrogenase iron-sulfur protein 3, mitochondrial"/>
    <property type="match status" value="1"/>
</dbReference>
<dbReference type="InterPro" id="IPR020396">
    <property type="entry name" value="NADH_UbQ_OxRdtase_CS"/>
</dbReference>
<dbReference type="NCBIfam" id="TIGR01961">
    <property type="entry name" value="NuoC_fam"/>
    <property type="match status" value="1"/>
</dbReference>
<evidence type="ECO:0000256" key="4">
    <source>
        <dbReference type="ARBA" id="ARBA00022448"/>
    </source>
</evidence>
<reference evidence="15" key="2">
    <citation type="submission" date="2025-08" db="UniProtKB">
        <authorList>
            <consortium name="Ensembl"/>
        </authorList>
    </citation>
    <scope>IDENTIFICATION</scope>
</reference>
<reference evidence="15" key="3">
    <citation type="submission" date="2025-09" db="UniProtKB">
        <authorList>
            <consortium name="Ensembl"/>
        </authorList>
    </citation>
    <scope>IDENTIFICATION</scope>
</reference>
<evidence type="ECO:0000259" key="14">
    <source>
        <dbReference type="Pfam" id="PF00329"/>
    </source>
</evidence>
<keyword evidence="7" id="KW-0830">Ubiquinone</keyword>
<evidence type="ECO:0000256" key="13">
    <source>
        <dbReference type="RuleBase" id="RU003456"/>
    </source>
</evidence>
<accession>A0A8C4PVN8</accession>
<evidence type="ECO:0000256" key="6">
    <source>
        <dbReference type="ARBA" id="ARBA00023027"/>
    </source>
</evidence>
<evidence type="ECO:0000256" key="2">
    <source>
        <dbReference type="ARBA" id="ARBA00007569"/>
    </source>
</evidence>
<proteinExistence type="inferred from homology"/>
<dbReference type="Proteomes" id="UP000694387">
    <property type="component" value="Chromosome 4"/>
</dbReference>
<comment type="similarity">
    <text evidence="2 13">Belongs to the complex I 30 kDa subunit family.</text>
</comment>
<dbReference type="Gene3D" id="3.30.460.80">
    <property type="entry name" value="NADH:ubiquinone oxidoreductase, 30kDa subunit"/>
    <property type="match status" value="1"/>
</dbReference>
<evidence type="ECO:0000256" key="12">
    <source>
        <dbReference type="ARBA" id="ARBA00049551"/>
    </source>
</evidence>
<dbReference type="PANTHER" id="PTHR10884:SF14">
    <property type="entry name" value="NADH DEHYDROGENASE [UBIQUINONE] IRON-SULFUR PROTEIN 3, MITOCHONDRIAL"/>
    <property type="match status" value="1"/>
</dbReference>
<dbReference type="PROSITE" id="PS00542">
    <property type="entry name" value="COMPLEX1_30K"/>
    <property type="match status" value="1"/>
</dbReference>
<evidence type="ECO:0000256" key="7">
    <source>
        <dbReference type="ARBA" id="ARBA00023075"/>
    </source>
</evidence>
<evidence type="ECO:0000256" key="8">
    <source>
        <dbReference type="ARBA" id="ARBA00024313"/>
    </source>
</evidence>
<evidence type="ECO:0000313" key="16">
    <source>
        <dbReference type="Proteomes" id="UP000694387"/>
    </source>
</evidence>
<sequence>MTAAVAVARGWWWGLVGAVALARVARQPLVLLLPVRMESTSVDTRPTVRPWNDVAHRRLSAFGEYVADILPKYVQQVQASLLTFLRDHTNAQFKSLADLMAVDIPTQQNHFEIIYNLFSLRFNSWIPVKTYTDELTSIESTVSVHKAANWYEREIWDMFGVIFANHPDLRRILTDYGFQGHPFWEDFPLSGYVELRYDDKVKRVVAELVELAQEFPKFDLNSPWEAFPAYLQPPSVSNVKLIISTFSLSVI</sequence>
<comment type="subcellular location">
    <subcellularLocation>
        <location evidence="1">Mitochondrion</location>
    </subcellularLocation>
</comment>
<reference evidence="15 16" key="1">
    <citation type="journal article" date="2020" name="Nat. Commun.">
        <title>Donkey genomes provide new insights into domestication and selection for coat color.</title>
        <authorList>
            <person name="Wang"/>
            <person name="C."/>
            <person name="Li"/>
            <person name="H."/>
            <person name="Guo"/>
            <person name="Y."/>
            <person name="Huang"/>
            <person name="J."/>
            <person name="Sun"/>
            <person name="Y."/>
            <person name="Min"/>
            <person name="J."/>
            <person name="Wang"/>
            <person name="J."/>
            <person name="Fang"/>
            <person name="X."/>
            <person name="Zhao"/>
            <person name="Z."/>
            <person name="Wang"/>
            <person name="S."/>
            <person name="Zhang"/>
            <person name="Y."/>
            <person name="Liu"/>
            <person name="Q."/>
            <person name="Jiang"/>
            <person name="Q."/>
            <person name="Wang"/>
            <person name="X."/>
            <person name="Guo"/>
            <person name="Y."/>
            <person name="Yang"/>
            <person name="C."/>
            <person name="Wang"/>
            <person name="Y."/>
            <person name="Tian"/>
            <person name="F."/>
            <person name="Zhuang"/>
            <person name="G."/>
            <person name="Fan"/>
            <person name="Y."/>
            <person name="Gao"/>
            <person name="Q."/>
            <person name="Li"/>
            <person name="Y."/>
            <person name="Ju"/>
            <person name="Z."/>
            <person name="Li"/>
            <person name="J."/>
            <person name="Li"/>
            <person name="R."/>
            <person name="Hou"/>
            <person name="M."/>
            <person name="Yang"/>
            <person name="G."/>
            <person name="Liu"/>
            <person name="G."/>
            <person name="Liu"/>
            <person name="W."/>
            <person name="Guo"/>
            <person name="J."/>
            <person name="Pan"/>
            <person name="S."/>
            <person name="Fan"/>
            <person name="G."/>
            <person name="Zhang"/>
            <person name="W."/>
            <person name="Zhang"/>
            <person name="R."/>
            <person name="Yu"/>
            <person name="J."/>
            <person name="Zhang"/>
            <person name="X."/>
            <person name="Yin"/>
            <person name="Q."/>
            <person name="Ji"/>
            <person name="C."/>
            <person name="Jin"/>
            <person name="Y."/>
            <person name="Yue"/>
            <person name="G."/>
            <person name="Liu"/>
            <person name="M."/>
            <person name="Xu"/>
            <person name="J."/>
            <person name="Liu"/>
            <person name="S."/>
            <person name="Jordana"/>
            <person name="J."/>
            <person name="Noce"/>
            <person name="A."/>
            <person name="Amills"/>
            <person name="M."/>
            <person name="Wu"/>
            <person name="D.D."/>
            <person name="Li"/>
            <person name="S."/>
            <person name="Zhou"/>
            <person name="X. and Zhong"/>
            <person name="J."/>
        </authorList>
    </citation>
    <scope>NUCLEOTIDE SEQUENCE [LARGE SCALE GENOMIC DNA]</scope>
</reference>
<dbReference type="HAMAP" id="MF_01357">
    <property type="entry name" value="NDH1_NuoC"/>
    <property type="match status" value="1"/>
</dbReference>
<keyword evidence="6 13" id="KW-0520">NAD</keyword>
<keyword evidence="16" id="KW-1185">Reference proteome</keyword>
<comment type="function">
    <text evidence="8">Core subunit of the mitochondrial membrane respiratory chain NADH dehydrogenase (Complex I) which catalyzes electron transfer from NADH through the respiratory chain, using ubiquinone as an electron acceptor. Essential for the catalytic activity and assembly of complex I.</text>
</comment>
<name>A0A8C4PVN8_EQUAS</name>
<dbReference type="GO" id="GO:0008137">
    <property type="term" value="F:NADH dehydrogenase (ubiquinone) activity"/>
    <property type="evidence" value="ECO:0007669"/>
    <property type="project" value="UniProtKB-EC"/>
</dbReference>
<evidence type="ECO:0000256" key="1">
    <source>
        <dbReference type="ARBA" id="ARBA00004173"/>
    </source>
</evidence>
<keyword evidence="5 13" id="KW-1278">Translocase</keyword>
<comment type="subunit">
    <text evidence="11">Core subunit of respiratory chain NADH dehydrogenase (Complex I) which is composed of 45 different subunits. Interacts with NDUFAF3. Interacts with RAB5IF. Found in subcomplexes containing subunits NDUFS2, MT-ND1 and NDUFA13.</text>
</comment>
<dbReference type="GO" id="GO:0005739">
    <property type="term" value="C:mitochondrion"/>
    <property type="evidence" value="ECO:0007669"/>
    <property type="project" value="UniProtKB-SubCell"/>
</dbReference>
<dbReference type="GO" id="GO:0016020">
    <property type="term" value="C:membrane"/>
    <property type="evidence" value="ECO:0007669"/>
    <property type="project" value="UniProtKB-ARBA"/>
</dbReference>
<dbReference type="InterPro" id="IPR010218">
    <property type="entry name" value="NADH_DH_suC"/>
</dbReference>